<organism evidence="1 2">
    <name type="scientific">Actibacterium pelagium</name>
    <dbReference type="NCBI Taxonomy" id="2029103"/>
    <lineage>
        <taxon>Bacteria</taxon>
        <taxon>Pseudomonadati</taxon>
        <taxon>Pseudomonadota</taxon>
        <taxon>Alphaproteobacteria</taxon>
        <taxon>Rhodobacterales</taxon>
        <taxon>Roseobacteraceae</taxon>
        <taxon>Actibacterium</taxon>
    </lineage>
</organism>
<reference evidence="1" key="1">
    <citation type="journal article" date="2014" name="Int. J. Syst. Evol. Microbiol.">
        <title>Complete genome sequence of Corynebacterium casei LMG S-19264T (=DSM 44701T), isolated from a smear-ripened cheese.</title>
        <authorList>
            <consortium name="US DOE Joint Genome Institute (JGI-PGF)"/>
            <person name="Walter F."/>
            <person name="Albersmeier A."/>
            <person name="Kalinowski J."/>
            <person name="Ruckert C."/>
        </authorList>
    </citation>
    <scope>NUCLEOTIDE SEQUENCE</scope>
    <source>
        <strain evidence="1">CGMCC 1.16012</strain>
    </source>
</reference>
<evidence type="ECO:0000313" key="2">
    <source>
        <dbReference type="Proteomes" id="UP000606730"/>
    </source>
</evidence>
<dbReference type="EMBL" id="BMKN01000001">
    <property type="protein sequence ID" value="GGE43649.1"/>
    <property type="molecule type" value="Genomic_DNA"/>
</dbReference>
<name>A0A917ADK0_9RHOB</name>
<proteinExistence type="predicted"/>
<gene>
    <name evidence="1" type="ORF">GCM10011517_09170</name>
</gene>
<dbReference type="Proteomes" id="UP000606730">
    <property type="component" value="Unassembled WGS sequence"/>
</dbReference>
<reference evidence="1" key="2">
    <citation type="submission" date="2020-09" db="EMBL/GenBank/DDBJ databases">
        <authorList>
            <person name="Sun Q."/>
            <person name="Zhou Y."/>
        </authorList>
    </citation>
    <scope>NUCLEOTIDE SEQUENCE</scope>
    <source>
        <strain evidence="1">CGMCC 1.16012</strain>
    </source>
</reference>
<sequence>MRFDLSRYYNLLQVFDLAGRRIFGSEWQGDEVGARPVADPNSIKKQRYEFRNKIAELDGQIAPLQAQFGIDLDIEEAKETSEKLRPLKQKRSALVLEFNNLPYLTESWVASDNAFKRRMRVENELRAAFREEKLELILSTADVVKWRHWEEYSDFKVYFDLSMVRLPLSHTQQRRRAAGFVRKPDLDAWLVRFGAAKITGEPEEREHLRNWLEDKVRSDKAKARSKESYRAEAQRRFPSITIRMFNSVWDQAVPEAWKQPGRTRTKSGKK</sequence>
<dbReference type="AlphaFoldDB" id="A0A917ADK0"/>
<dbReference type="OrthoDB" id="7681414at2"/>
<comment type="caution">
    <text evidence="1">The sequence shown here is derived from an EMBL/GenBank/DDBJ whole genome shotgun (WGS) entry which is preliminary data.</text>
</comment>
<evidence type="ECO:0000313" key="1">
    <source>
        <dbReference type="EMBL" id="GGE43649.1"/>
    </source>
</evidence>
<accession>A0A917ADK0</accession>
<protein>
    <submittedName>
        <fullName evidence="1">Uncharacterized protein</fullName>
    </submittedName>
</protein>
<dbReference type="RefSeq" id="WP_095596217.1">
    <property type="nucleotide sequence ID" value="NZ_BMKN01000001.1"/>
</dbReference>
<keyword evidence="2" id="KW-1185">Reference proteome</keyword>